<evidence type="ECO:0000256" key="1">
    <source>
        <dbReference type="SAM" id="Phobius"/>
    </source>
</evidence>
<proteinExistence type="predicted"/>
<organism evidence="2 3">
    <name type="scientific">Thermodesulfobacterium geofontis</name>
    <dbReference type="NCBI Taxonomy" id="1295609"/>
    <lineage>
        <taxon>Bacteria</taxon>
        <taxon>Pseudomonadati</taxon>
        <taxon>Thermodesulfobacteriota</taxon>
        <taxon>Thermodesulfobacteria</taxon>
        <taxon>Thermodesulfobacteriales</taxon>
        <taxon>Thermodesulfobacteriaceae</taxon>
        <taxon>Thermodesulfobacterium</taxon>
    </lineage>
</organism>
<evidence type="ECO:0000313" key="3">
    <source>
        <dbReference type="Proteomes" id="UP000235619"/>
    </source>
</evidence>
<feature type="transmembrane region" description="Helical" evidence="1">
    <location>
        <begin position="37"/>
        <end position="56"/>
    </location>
</feature>
<feature type="transmembrane region" description="Helical" evidence="1">
    <location>
        <begin position="68"/>
        <end position="89"/>
    </location>
</feature>
<name>A0A2N7Q9W0_9BACT</name>
<protein>
    <submittedName>
        <fullName evidence="2">Potassium transporter</fullName>
    </submittedName>
</protein>
<feature type="transmembrane region" description="Helical" evidence="1">
    <location>
        <begin position="12"/>
        <end position="31"/>
    </location>
</feature>
<sequence>MNIGIVINIVNLSLIILSIFMLPSLCIAFFYKTSEIYNFFISFLITFLTGSFLFFFTRKYKELRYRKAFASVTFTWIGTALFGSLPYLLTGTLNSFTDAFLKQYQVLQL</sequence>
<keyword evidence="1" id="KW-1133">Transmembrane helix</keyword>
<dbReference type="Proteomes" id="UP000235619">
    <property type="component" value="Unassembled WGS sequence"/>
</dbReference>
<comment type="caution">
    <text evidence="2">The sequence shown here is derived from an EMBL/GenBank/DDBJ whole genome shotgun (WGS) entry which is preliminary data.</text>
</comment>
<keyword evidence="1" id="KW-0812">Transmembrane</keyword>
<dbReference type="PANTHER" id="PTHR32024">
    <property type="entry name" value="TRK SYSTEM POTASSIUM UPTAKE PROTEIN TRKG-RELATED"/>
    <property type="match status" value="1"/>
</dbReference>
<dbReference type="EMBL" id="PNJD01000353">
    <property type="protein sequence ID" value="PMP95106.1"/>
    <property type="molecule type" value="Genomic_DNA"/>
</dbReference>
<evidence type="ECO:0000313" key="2">
    <source>
        <dbReference type="EMBL" id="PMP95106.1"/>
    </source>
</evidence>
<dbReference type="AlphaFoldDB" id="A0A2N7Q9W0"/>
<reference evidence="2 3" key="1">
    <citation type="submission" date="2018-01" db="EMBL/GenBank/DDBJ databases">
        <title>Metagenomic assembled genomes from two thermal pools in the Uzon Caldera, Kamchatka, Russia.</title>
        <authorList>
            <person name="Wilkins L."/>
            <person name="Ettinger C."/>
        </authorList>
    </citation>
    <scope>NUCLEOTIDE SEQUENCE [LARGE SCALE GENOMIC DNA]</scope>
    <source>
        <strain evidence="2">ARK-04</strain>
    </source>
</reference>
<keyword evidence="1" id="KW-0472">Membrane</keyword>
<gene>
    <name evidence="2" type="ORF">C0169_05705</name>
</gene>
<feature type="non-terminal residue" evidence="2">
    <location>
        <position position="109"/>
    </location>
</feature>
<dbReference type="PANTHER" id="PTHR32024:SF2">
    <property type="entry name" value="TRK SYSTEM POTASSIUM UPTAKE PROTEIN TRKG-RELATED"/>
    <property type="match status" value="1"/>
</dbReference>
<accession>A0A2N7Q9W0</accession>